<evidence type="ECO:0000256" key="3">
    <source>
        <dbReference type="SAM" id="MobiDB-lite"/>
    </source>
</evidence>
<feature type="compositionally biased region" description="Low complexity" evidence="3">
    <location>
        <begin position="31"/>
        <end position="45"/>
    </location>
</feature>
<reference evidence="6 7" key="1">
    <citation type="submission" date="2019-06" db="EMBL/GenBank/DDBJ databases">
        <title>Persicimonas caeni gen. nov., sp. nov., a predatory bacterium isolated from solar saltern.</title>
        <authorList>
            <person name="Wang S."/>
        </authorList>
    </citation>
    <scope>NUCLEOTIDE SEQUENCE [LARGE SCALE GENOMIC DNA]</scope>
    <source>
        <strain evidence="6 7">YN101</strain>
    </source>
</reference>
<evidence type="ECO:0000256" key="4">
    <source>
        <dbReference type="SAM" id="SignalP"/>
    </source>
</evidence>
<dbReference type="InterPro" id="IPR004843">
    <property type="entry name" value="Calcineurin-like_PHP"/>
</dbReference>
<evidence type="ECO:0000256" key="1">
    <source>
        <dbReference type="ARBA" id="ARBA00022729"/>
    </source>
</evidence>
<dbReference type="OrthoDB" id="9804511at2"/>
<proteinExistence type="predicted"/>
<feature type="compositionally biased region" description="Acidic residues" evidence="3">
    <location>
        <begin position="62"/>
        <end position="87"/>
    </location>
</feature>
<evidence type="ECO:0000313" key="7">
    <source>
        <dbReference type="Proteomes" id="UP000315995"/>
    </source>
</evidence>
<accession>A0A4Y6PQ32</accession>
<dbReference type="AlphaFoldDB" id="A0A4Y6PQ32"/>
<feature type="signal peptide" evidence="4">
    <location>
        <begin position="1"/>
        <end position="25"/>
    </location>
</feature>
<keyword evidence="1 4" id="KW-0732">Signal</keyword>
<dbReference type="Pfam" id="PF00149">
    <property type="entry name" value="Metallophos"/>
    <property type="match status" value="1"/>
</dbReference>
<organism evidence="6 7">
    <name type="scientific">Persicimonas caeni</name>
    <dbReference type="NCBI Taxonomy" id="2292766"/>
    <lineage>
        <taxon>Bacteria</taxon>
        <taxon>Deltaproteobacteria</taxon>
        <taxon>Bradymonadales</taxon>
        <taxon>Bradymonadaceae</taxon>
        <taxon>Persicimonas</taxon>
    </lineage>
</organism>
<gene>
    <name evidence="6" type="ORF">FIV42_06120</name>
</gene>
<keyword evidence="7" id="KW-1185">Reference proteome</keyword>
<evidence type="ECO:0000259" key="5">
    <source>
        <dbReference type="Pfam" id="PF00149"/>
    </source>
</evidence>
<dbReference type="Proteomes" id="UP000315995">
    <property type="component" value="Chromosome"/>
</dbReference>
<name>A0A4Y6PQ32_PERCE</name>
<feature type="region of interest" description="Disordered" evidence="3">
    <location>
        <begin position="31"/>
        <end position="108"/>
    </location>
</feature>
<sequence>MIGSNGSTRWRRALCALLVMGLAAAAGCSEDETATGGTADATLEAPDADDTPPQDTAAPEDTSGEEDTGEAPDTGEQDTAPDVEEDTSPPPPQVTRFIVMGDTGEGNPEQLRVAQGAQARCDRAGGCDGFLMLGDNIYDTGPESATDPQFTTKVDEPYRGLKLGPPPADGEPDNRERMPIYVSLGNHDLGGAGLNRDLIQHYIDYAAQNDWFYFPSAWWEKKVGNVHLMALETNSLAYLGTKYDDHGQMVEGVLSSTDARWTIAFGHHPYRSDGQHGNAGSYEGIPGDLTINGGEFRKWIDEFVCNRVDFYLSGHDHNRQWFNSVPDIPTWPFWEDDTRPCNSWFAVSGAGAKLRGMKDRDNDLAFGEATLGFLFMEFHENKVVAEYCDADGNTEWTRTLTGH</sequence>
<dbReference type="SUPFAM" id="SSF56300">
    <property type="entry name" value="Metallo-dependent phosphatases"/>
    <property type="match status" value="1"/>
</dbReference>
<dbReference type="InterPro" id="IPR051558">
    <property type="entry name" value="Metallophosphoesterase_PAP"/>
</dbReference>
<keyword evidence="2" id="KW-0378">Hydrolase</keyword>
<dbReference type="PANTHER" id="PTHR10161:SF14">
    <property type="entry name" value="TARTRATE-RESISTANT ACID PHOSPHATASE TYPE 5"/>
    <property type="match status" value="1"/>
</dbReference>
<feature type="region of interest" description="Disordered" evidence="3">
    <location>
        <begin position="156"/>
        <end position="175"/>
    </location>
</feature>
<dbReference type="PANTHER" id="PTHR10161">
    <property type="entry name" value="TARTRATE-RESISTANT ACID PHOSPHATASE TYPE 5"/>
    <property type="match status" value="1"/>
</dbReference>
<evidence type="ECO:0000256" key="2">
    <source>
        <dbReference type="ARBA" id="ARBA00022801"/>
    </source>
</evidence>
<dbReference type="EMBL" id="CP041186">
    <property type="protein sequence ID" value="QDG50323.1"/>
    <property type="molecule type" value="Genomic_DNA"/>
</dbReference>
<dbReference type="GO" id="GO:0016787">
    <property type="term" value="F:hydrolase activity"/>
    <property type="evidence" value="ECO:0007669"/>
    <property type="project" value="UniProtKB-KW"/>
</dbReference>
<feature type="domain" description="Calcineurin-like phosphoesterase" evidence="5">
    <location>
        <begin position="96"/>
        <end position="318"/>
    </location>
</feature>
<protein>
    <recommendedName>
        <fullName evidence="5">Calcineurin-like phosphoesterase domain-containing protein</fullName>
    </recommendedName>
</protein>
<accession>A0A5B8Y1H2</accession>
<dbReference type="RefSeq" id="WP_141196819.1">
    <property type="nucleotide sequence ID" value="NZ_CP041186.1"/>
</dbReference>
<dbReference type="InterPro" id="IPR029052">
    <property type="entry name" value="Metallo-depent_PP-like"/>
</dbReference>
<evidence type="ECO:0000313" key="6">
    <source>
        <dbReference type="EMBL" id="QDG50323.1"/>
    </source>
</evidence>
<feature type="chain" id="PRO_5030106222" description="Calcineurin-like phosphoesterase domain-containing protein" evidence="4">
    <location>
        <begin position="26"/>
        <end position="403"/>
    </location>
</feature>
<dbReference type="Gene3D" id="3.60.21.10">
    <property type="match status" value="1"/>
</dbReference>